<dbReference type="NCBIfam" id="NF011585">
    <property type="entry name" value="PRK15009.1"/>
    <property type="match status" value="1"/>
</dbReference>
<dbReference type="SUPFAM" id="SSF55811">
    <property type="entry name" value="Nudix"/>
    <property type="match status" value="1"/>
</dbReference>
<evidence type="ECO:0000313" key="15">
    <source>
        <dbReference type="Proteomes" id="UP000190897"/>
    </source>
</evidence>
<comment type="similarity">
    <text evidence="3">Belongs to the Nudix hydrolase family. NudK subfamily.</text>
</comment>
<comment type="catalytic activity">
    <reaction evidence="1">
        <text>GDP-alpha-D-mannose + H2O = alpha-D-mannose 1-phosphate + GMP + 2 H(+)</text>
        <dbReference type="Rhea" id="RHEA:27978"/>
        <dbReference type="ChEBI" id="CHEBI:15377"/>
        <dbReference type="ChEBI" id="CHEBI:15378"/>
        <dbReference type="ChEBI" id="CHEBI:57527"/>
        <dbReference type="ChEBI" id="CHEBI:58115"/>
        <dbReference type="ChEBI" id="CHEBI:58409"/>
    </reaction>
</comment>
<dbReference type="GO" id="GO:0046872">
    <property type="term" value="F:metal ion binding"/>
    <property type="evidence" value="ECO:0007669"/>
    <property type="project" value="UniProtKB-KW"/>
</dbReference>
<evidence type="ECO:0000259" key="13">
    <source>
        <dbReference type="PROSITE" id="PS51462"/>
    </source>
</evidence>
<evidence type="ECO:0000256" key="4">
    <source>
        <dbReference type="ARBA" id="ARBA00011738"/>
    </source>
</evidence>
<evidence type="ECO:0000256" key="12">
    <source>
        <dbReference type="PIRSR" id="PIRSR604385-3"/>
    </source>
</evidence>
<dbReference type="PANTHER" id="PTHR11839:SF18">
    <property type="entry name" value="NUDIX HYDROLASE DOMAIN-CONTAINING PROTEIN"/>
    <property type="match status" value="1"/>
</dbReference>
<evidence type="ECO:0000256" key="6">
    <source>
        <dbReference type="ARBA" id="ARBA00022723"/>
    </source>
</evidence>
<protein>
    <recommendedName>
        <fullName evidence="5">GDP-mannose pyrophosphatase</fullName>
    </recommendedName>
    <alternativeName>
        <fullName evidence="9">GDP-mannose hydrolase</fullName>
    </alternativeName>
    <alternativeName>
        <fullName evidence="10">GDPMK</fullName>
    </alternativeName>
</protein>
<comment type="cofactor">
    <cofactor evidence="2 11">
        <name>Mg(2+)</name>
        <dbReference type="ChEBI" id="CHEBI:18420"/>
    </cofactor>
</comment>
<accession>A0A1T5H969</accession>
<keyword evidence="15" id="KW-1185">Reference proteome</keyword>
<dbReference type="PROSITE" id="PS51462">
    <property type="entry name" value="NUDIX"/>
    <property type="match status" value="1"/>
</dbReference>
<sequence>MKNDRVNIVADEVLSNNWYTLKKYTFDYLSAGGQWERQSREAYDRGNGAVIMLYNREKQTVILTRQFRIPTYVNGNETGMLIEACAGLLDRDNPEDCIKRETEEETGYKINAVEKIFEAYMSPGSVTEILYFFVAEYSEDMKVSEGGGSVQEQENIEVMELRFNEALNMVKTGEIKDAKTIMLLQYAQLNQLLTKNGQKEHFQLSQAI</sequence>
<evidence type="ECO:0000256" key="10">
    <source>
        <dbReference type="ARBA" id="ARBA00032272"/>
    </source>
</evidence>
<evidence type="ECO:0000256" key="8">
    <source>
        <dbReference type="ARBA" id="ARBA00022842"/>
    </source>
</evidence>
<evidence type="ECO:0000256" key="1">
    <source>
        <dbReference type="ARBA" id="ARBA00000847"/>
    </source>
</evidence>
<dbReference type="STRING" id="651661.SAMN05660293_05112"/>
<dbReference type="Gene3D" id="3.90.79.10">
    <property type="entry name" value="Nucleoside Triphosphate Pyrophosphohydrolase"/>
    <property type="match status" value="1"/>
</dbReference>
<feature type="binding site" evidence="11">
    <location>
        <position position="154"/>
    </location>
    <ligand>
        <name>Mg(2+)</name>
        <dbReference type="ChEBI" id="CHEBI:18420"/>
        <label>1</label>
    </ligand>
</feature>
<keyword evidence="7" id="KW-0378">Hydrolase</keyword>
<dbReference type="CDD" id="cd24157">
    <property type="entry name" value="NUDIX_GDPMK"/>
    <property type="match status" value="1"/>
</dbReference>
<feature type="short sequence motif" description="Nudix box" evidence="12">
    <location>
        <begin position="87"/>
        <end position="108"/>
    </location>
</feature>
<reference evidence="15" key="1">
    <citation type="submission" date="2017-02" db="EMBL/GenBank/DDBJ databases">
        <authorList>
            <person name="Varghese N."/>
            <person name="Submissions S."/>
        </authorList>
    </citation>
    <scope>NUCLEOTIDE SEQUENCE [LARGE SCALE GENOMIC DNA]</scope>
    <source>
        <strain evidence="15">DSM 22270</strain>
    </source>
</reference>
<dbReference type="FunFam" id="3.90.79.10:FF:000010">
    <property type="entry name" value="GDP-mannose pyrophosphatase NudK"/>
    <property type="match status" value="1"/>
</dbReference>
<gene>
    <name evidence="14" type="ORF">SAMN05660293_05112</name>
</gene>
<feature type="binding site" evidence="11">
    <location>
        <position position="105"/>
    </location>
    <ligand>
        <name>Mg(2+)</name>
        <dbReference type="ChEBI" id="CHEBI:18420"/>
        <label>1</label>
    </ligand>
</feature>
<keyword evidence="8 11" id="KW-0460">Magnesium</keyword>
<dbReference type="GO" id="GO:0006753">
    <property type="term" value="P:nucleoside phosphate metabolic process"/>
    <property type="evidence" value="ECO:0007669"/>
    <property type="project" value="TreeGrafter"/>
</dbReference>
<dbReference type="NCBIfam" id="TIGR00052">
    <property type="entry name" value="nudix-type nucleoside diphosphatase, YffH/AdpP family"/>
    <property type="match status" value="1"/>
</dbReference>
<dbReference type="Proteomes" id="UP000190897">
    <property type="component" value="Unassembled WGS sequence"/>
</dbReference>
<proteinExistence type="inferred from homology"/>
<feature type="domain" description="Nudix hydrolase" evidence="13">
    <location>
        <begin position="44"/>
        <end position="183"/>
    </location>
</feature>
<evidence type="ECO:0000256" key="3">
    <source>
        <dbReference type="ARBA" id="ARBA00007275"/>
    </source>
</evidence>
<dbReference type="OrthoDB" id="1523642at2"/>
<dbReference type="EMBL" id="FUZA01000009">
    <property type="protein sequence ID" value="SKC17081.1"/>
    <property type="molecule type" value="Genomic_DNA"/>
</dbReference>
<evidence type="ECO:0000256" key="5">
    <source>
        <dbReference type="ARBA" id="ARBA00016377"/>
    </source>
</evidence>
<name>A0A1T5H969_9BACT</name>
<evidence type="ECO:0000313" key="14">
    <source>
        <dbReference type="EMBL" id="SKC17081.1"/>
    </source>
</evidence>
<dbReference type="Pfam" id="PF00293">
    <property type="entry name" value="NUDIX"/>
    <property type="match status" value="1"/>
</dbReference>
<dbReference type="InterPro" id="IPR015797">
    <property type="entry name" value="NUDIX_hydrolase-like_dom_sf"/>
</dbReference>
<dbReference type="PANTHER" id="PTHR11839">
    <property type="entry name" value="UDP/ADP-SUGAR PYROPHOSPHATASE"/>
    <property type="match status" value="1"/>
</dbReference>
<dbReference type="RefSeq" id="WP_082217587.1">
    <property type="nucleotide sequence ID" value="NZ_FUZA01000009.1"/>
</dbReference>
<evidence type="ECO:0000256" key="9">
    <source>
        <dbReference type="ARBA" id="ARBA00032162"/>
    </source>
</evidence>
<feature type="binding site" evidence="11">
    <location>
        <position position="86"/>
    </location>
    <ligand>
        <name>Mg(2+)</name>
        <dbReference type="ChEBI" id="CHEBI:18420"/>
        <label>1</label>
    </ligand>
</feature>
<organism evidence="14 15">
    <name type="scientific">Dyadobacter psychrophilus</name>
    <dbReference type="NCBI Taxonomy" id="651661"/>
    <lineage>
        <taxon>Bacteria</taxon>
        <taxon>Pseudomonadati</taxon>
        <taxon>Bacteroidota</taxon>
        <taxon>Cytophagia</taxon>
        <taxon>Cytophagales</taxon>
        <taxon>Spirosomataceae</taxon>
        <taxon>Dyadobacter</taxon>
    </lineage>
</organism>
<dbReference type="AlphaFoldDB" id="A0A1T5H969"/>
<dbReference type="InterPro" id="IPR000086">
    <property type="entry name" value="NUDIX_hydrolase_dom"/>
</dbReference>
<evidence type="ECO:0000256" key="7">
    <source>
        <dbReference type="ARBA" id="ARBA00022801"/>
    </source>
</evidence>
<keyword evidence="6 11" id="KW-0479">Metal-binding</keyword>
<dbReference type="GO" id="GO:0005829">
    <property type="term" value="C:cytosol"/>
    <property type="evidence" value="ECO:0007669"/>
    <property type="project" value="TreeGrafter"/>
</dbReference>
<dbReference type="InterPro" id="IPR004385">
    <property type="entry name" value="NDP_pyrophosphatase"/>
</dbReference>
<feature type="binding site" evidence="11">
    <location>
        <position position="101"/>
    </location>
    <ligand>
        <name>Mg(2+)</name>
        <dbReference type="ChEBI" id="CHEBI:18420"/>
        <label>1</label>
    </ligand>
</feature>
<dbReference type="GO" id="GO:0019693">
    <property type="term" value="P:ribose phosphate metabolic process"/>
    <property type="evidence" value="ECO:0007669"/>
    <property type="project" value="TreeGrafter"/>
</dbReference>
<dbReference type="GO" id="GO:0016818">
    <property type="term" value="F:hydrolase activity, acting on acid anhydrides, in phosphorus-containing anhydrides"/>
    <property type="evidence" value="ECO:0007669"/>
    <property type="project" value="InterPro"/>
</dbReference>
<evidence type="ECO:0000256" key="2">
    <source>
        <dbReference type="ARBA" id="ARBA00001946"/>
    </source>
</evidence>
<evidence type="ECO:0000256" key="11">
    <source>
        <dbReference type="PIRSR" id="PIRSR604385-2"/>
    </source>
</evidence>
<comment type="subunit">
    <text evidence="4">Homodimer.</text>
</comment>